<keyword evidence="4" id="KW-1185">Reference proteome</keyword>
<sequence>MLRFRGVLERSTSDEVDEDSYSDLEVPISSYSGLEVPIASSCRLSGDLLDVPDHALCQNFSQQVETQIRAKCKVWKELNDRNSPKPWPDVVSKIMVQGLRVPDSTRIVSVCGLMNASEINFNEKEDEQIPQHFTLMGDYFQLSPKFHEVRLLADDIENSCGFNESALLMLLKRKLPHSTLTQVCRGTRGLYSICQLFYDFKFDVSLCSDENPIVFQTPPHSVIPEYMDPLINVPFVSIFINLPRKGYRHDERYAHFCDVDDRHNNATVHSLRVRAYFNQRNLNVAKGVFNLVCNDTNRIRMENSMYLTPYRVQQTAFQRQKQDMPWSCPTVESYTFDKSISLEAEFVVVDFVRTRDQGFILNADVEWPCYPDVKRLLVGMSRAKRAQVILASVDDEKARRNPTTTLEVLAHHHMWNRHRKLLYVNL</sequence>
<dbReference type="Proteomes" id="UP000582659">
    <property type="component" value="Unassembled WGS sequence"/>
</dbReference>
<dbReference type="Proteomes" id="UP000095284">
    <property type="component" value="Unplaced"/>
</dbReference>
<evidence type="ECO:0000259" key="1">
    <source>
        <dbReference type="Pfam" id="PF13087"/>
    </source>
</evidence>
<proteinExistence type="predicted"/>
<dbReference type="InterPro" id="IPR027417">
    <property type="entry name" value="P-loop_NTPase"/>
</dbReference>
<dbReference type="EMBL" id="CAJFDI010000003">
    <property type="protein sequence ID" value="CAD5220433.1"/>
    <property type="molecule type" value="Genomic_DNA"/>
</dbReference>
<reference evidence="5" key="1">
    <citation type="submission" date="2016-11" db="UniProtKB">
        <authorList>
            <consortium name="WormBaseParasite"/>
        </authorList>
    </citation>
    <scope>IDENTIFICATION</scope>
</reference>
<gene>
    <name evidence="2" type="ORF">BXYJ_LOCUS6176</name>
</gene>
<accession>A0A1I7SHQ7</accession>
<reference evidence="2" key="2">
    <citation type="submission" date="2020-09" db="EMBL/GenBank/DDBJ databases">
        <authorList>
            <person name="Kikuchi T."/>
        </authorList>
    </citation>
    <scope>NUCLEOTIDE SEQUENCE</scope>
    <source>
        <strain evidence="2">Ka4C1</strain>
    </source>
</reference>
<dbReference type="Proteomes" id="UP000659654">
    <property type="component" value="Unassembled WGS sequence"/>
</dbReference>
<feature type="domain" description="DNA2/NAM7 helicase-like C-terminal" evidence="1">
    <location>
        <begin position="252"/>
        <end position="392"/>
    </location>
</feature>
<name>A0A1I7SHQ7_BURXY</name>
<evidence type="ECO:0000313" key="3">
    <source>
        <dbReference type="Proteomes" id="UP000095284"/>
    </source>
</evidence>
<evidence type="ECO:0000313" key="2">
    <source>
        <dbReference type="EMBL" id="CAD5220433.1"/>
    </source>
</evidence>
<dbReference type="OrthoDB" id="6513042at2759"/>
<dbReference type="InterPro" id="IPR041679">
    <property type="entry name" value="DNA2/NAM7-like_C"/>
</dbReference>
<dbReference type="EMBL" id="CAJFCV020000003">
    <property type="protein sequence ID" value="CAG9106580.1"/>
    <property type="molecule type" value="Genomic_DNA"/>
</dbReference>
<organism evidence="3 5">
    <name type="scientific">Bursaphelenchus xylophilus</name>
    <name type="common">Pinewood nematode worm</name>
    <name type="synonym">Aphelenchoides xylophilus</name>
    <dbReference type="NCBI Taxonomy" id="6326"/>
    <lineage>
        <taxon>Eukaryota</taxon>
        <taxon>Metazoa</taxon>
        <taxon>Ecdysozoa</taxon>
        <taxon>Nematoda</taxon>
        <taxon>Chromadorea</taxon>
        <taxon>Rhabditida</taxon>
        <taxon>Tylenchina</taxon>
        <taxon>Tylenchomorpha</taxon>
        <taxon>Aphelenchoidea</taxon>
        <taxon>Aphelenchoididae</taxon>
        <taxon>Bursaphelenchus</taxon>
    </lineage>
</organism>
<evidence type="ECO:0000313" key="4">
    <source>
        <dbReference type="Proteomes" id="UP000659654"/>
    </source>
</evidence>
<evidence type="ECO:0000313" key="5">
    <source>
        <dbReference type="WBParaSite" id="BXY_1257400.1"/>
    </source>
</evidence>
<protein>
    <submittedName>
        <fullName evidence="2">(pine wood nematode) hypothetical protein</fullName>
    </submittedName>
    <submittedName>
        <fullName evidence="5">AAA_12 domain-containing protein</fullName>
    </submittedName>
</protein>
<dbReference type="WBParaSite" id="BXY_1257400.1">
    <property type="protein sequence ID" value="BXY_1257400.1"/>
    <property type="gene ID" value="BXY_1257400"/>
</dbReference>
<dbReference type="Gene3D" id="3.40.50.300">
    <property type="entry name" value="P-loop containing nucleotide triphosphate hydrolases"/>
    <property type="match status" value="1"/>
</dbReference>
<dbReference type="Pfam" id="PF13087">
    <property type="entry name" value="AAA_12"/>
    <property type="match status" value="1"/>
</dbReference>
<dbReference type="AlphaFoldDB" id="A0A1I7SHQ7"/>